<dbReference type="GO" id="GO:0003677">
    <property type="term" value="F:DNA binding"/>
    <property type="evidence" value="ECO:0007669"/>
    <property type="project" value="InterPro"/>
</dbReference>
<dbReference type="NCBIfam" id="TIGR00573">
    <property type="entry name" value="dnaq"/>
    <property type="match status" value="1"/>
</dbReference>
<dbReference type="InterPro" id="IPR013520">
    <property type="entry name" value="Ribonucl_H"/>
</dbReference>
<dbReference type="Proteomes" id="UP000683246">
    <property type="component" value="Chromosome"/>
</dbReference>
<dbReference type="GO" id="GO:0008408">
    <property type="term" value="F:3'-5' exonuclease activity"/>
    <property type="evidence" value="ECO:0007669"/>
    <property type="project" value="TreeGrafter"/>
</dbReference>
<dbReference type="EMBL" id="CP058649">
    <property type="protein sequence ID" value="QUI25481.1"/>
    <property type="molecule type" value="Genomic_DNA"/>
</dbReference>
<dbReference type="SUPFAM" id="SSF53098">
    <property type="entry name" value="Ribonuclease H-like"/>
    <property type="match status" value="1"/>
</dbReference>
<accession>A0A8J8SJB1</accession>
<dbReference type="Pfam" id="PF00929">
    <property type="entry name" value="RNase_T"/>
    <property type="match status" value="1"/>
</dbReference>
<protein>
    <submittedName>
        <fullName evidence="3">3'-5' exonuclease</fullName>
    </submittedName>
</protein>
<keyword evidence="1 3" id="KW-0269">Exonuclease</keyword>
<dbReference type="PANTHER" id="PTHR30231:SF41">
    <property type="entry name" value="DNA POLYMERASE III SUBUNIT EPSILON"/>
    <property type="match status" value="1"/>
</dbReference>
<dbReference type="CDD" id="cd06127">
    <property type="entry name" value="DEDDh"/>
    <property type="match status" value="1"/>
</dbReference>
<dbReference type="GO" id="GO:0005829">
    <property type="term" value="C:cytosol"/>
    <property type="evidence" value="ECO:0007669"/>
    <property type="project" value="TreeGrafter"/>
</dbReference>
<dbReference type="PANTHER" id="PTHR30231">
    <property type="entry name" value="DNA POLYMERASE III SUBUNIT EPSILON"/>
    <property type="match status" value="1"/>
</dbReference>
<keyword evidence="1 3" id="KW-0378">Hydrolase</keyword>
<proteinExistence type="predicted"/>
<dbReference type="RefSeq" id="WP_212696185.1">
    <property type="nucleotide sequence ID" value="NZ_CP058649.1"/>
</dbReference>
<reference evidence="3" key="1">
    <citation type="submission" date="2020-07" db="EMBL/GenBank/DDBJ databases">
        <title>Vallitalea pronyensis genome.</title>
        <authorList>
            <person name="Postec A."/>
        </authorList>
    </citation>
    <scope>NUCLEOTIDE SEQUENCE</scope>
    <source>
        <strain evidence="3">FatNI3</strain>
    </source>
</reference>
<dbReference type="InterPro" id="IPR036397">
    <property type="entry name" value="RNaseH_sf"/>
</dbReference>
<gene>
    <name evidence="3" type="ORF">HZI73_25680</name>
</gene>
<dbReference type="AlphaFoldDB" id="A0A8J8SJB1"/>
<feature type="domain" description="Exonuclease" evidence="2">
    <location>
        <begin position="3"/>
        <end position="168"/>
    </location>
</feature>
<evidence type="ECO:0000313" key="4">
    <source>
        <dbReference type="Proteomes" id="UP000683246"/>
    </source>
</evidence>
<evidence type="ECO:0000256" key="1">
    <source>
        <dbReference type="ARBA" id="ARBA00022839"/>
    </source>
</evidence>
<dbReference type="Gene3D" id="3.30.420.10">
    <property type="entry name" value="Ribonuclease H-like superfamily/Ribonuclease H"/>
    <property type="match status" value="1"/>
</dbReference>
<keyword evidence="4" id="KW-1185">Reference proteome</keyword>
<dbReference type="GO" id="GO:0045004">
    <property type="term" value="P:DNA replication proofreading"/>
    <property type="evidence" value="ECO:0007669"/>
    <property type="project" value="TreeGrafter"/>
</dbReference>
<keyword evidence="1 3" id="KW-0540">Nuclease</keyword>
<dbReference type="InterPro" id="IPR006054">
    <property type="entry name" value="DnaQ"/>
</dbReference>
<name>A0A8J8SJB1_9FIRM</name>
<sequence length="235" mass="26983">MESFVVFDIETTGISPTNHRITEIGAIKVVNNQVVEEFNQLINPEVVIPNNIVALTGITDKLVKNEPMIEDVLPEFIDFCRDFVIMGHNIAFDFSFIKANALRHKLVFEKHAIDTLTIARKVLCELPSRKLSSLCKHYAIDYLNGHRAYNDAYCTYELFNRLKQDYYEKHPELFVAKPIHWKPAKTSAITSKQKAFLAALVKRHQVILDKQIDELTKSEASQAIDRIIHLYGKAR</sequence>
<dbReference type="KEGG" id="vpy:HZI73_25680"/>
<organism evidence="3 4">
    <name type="scientific">Vallitalea pronyensis</name>
    <dbReference type="NCBI Taxonomy" id="1348613"/>
    <lineage>
        <taxon>Bacteria</taxon>
        <taxon>Bacillati</taxon>
        <taxon>Bacillota</taxon>
        <taxon>Clostridia</taxon>
        <taxon>Lachnospirales</taxon>
        <taxon>Vallitaleaceae</taxon>
        <taxon>Vallitalea</taxon>
    </lineage>
</organism>
<evidence type="ECO:0000313" key="3">
    <source>
        <dbReference type="EMBL" id="QUI25481.1"/>
    </source>
</evidence>
<evidence type="ECO:0000259" key="2">
    <source>
        <dbReference type="SMART" id="SM00479"/>
    </source>
</evidence>
<dbReference type="SMART" id="SM00479">
    <property type="entry name" value="EXOIII"/>
    <property type="match status" value="1"/>
</dbReference>
<dbReference type="GO" id="GO:0003887">
    <property type="term" value="F:DNA-directed DNA polymerase activity"/>
    <property type="evidence" value="ECO:0007669"/>
    <property type="project" value="InterPro"/>
</dbReference>
<dbReference type="InterPro" id="IPR012337">
    <property type="entry name" value="RNaseH-like_sf"/>
</dbReference>
<dbReference type="FunFam" id="3.30.420.10:FF:000045">
    <property type="entry name" value="3'-5' exonuclease DinG"/>
    <property type="match status" value="1"/>
</dbReference>